<feature type="domain" description="HTH cro/C1-type" evidence="2">
    <location>
        <begin position="39"/>
        <end position="93"/>
    </location>
</feature>
<organism evidence="3">
    <name type="scientific">Bradyrhizobium sp. LLZ17</name>
    <dbReference type="NCBI Taxonomy" id="3239388"/>
    <lineage>
        <taxon>Bacteria</taxon>
        <taxon>Pseudomonadati</taxon>
        <taxon>Pseudomonadota</taxon>
        <taxon>Alphaproteobacteria</taxon>
        <taxon>Hyphomicrobiales</taxon>
        <taxon>Nitrobacteraceae</taxon>
        <taxon>Bradyrhizobium</taxon>
    </lineage>
</organism>
<dbReference type="AlphaFoldDB" id="A0AB39XKM1"/>
<dbReference type="SMART" id="SM00530">
    <property type="entry name" value="HTH_XRE"/>
    <property type="match status" value="1"/>
</dbReference>
<name>A0AB39XKM1_9BRAD</name>
<sequence length="99" mass="11060">MRSKTIKAEAIHARRMKSNSAYQRAYDALESEFALVDALIRARTRAHLSQAEVASRMGTTESAVSRLESGRVKPSTRTLERYAEATGHKLRISLEPASR</sequence>
<dbReference type="CDD" id="cd00093">
    <property type="entry name" value="HTH_XRE"/>
    <property type="match status" value="1"/>
</dbReference>
<protein>
    <submittedName>
        <fullName evidence="3">Helix-turn-helix domain-containing protein</fullName>
    </submittedName>
</protein>
<dbReference type="RefSeq" id="WP_369722753.1">
    <property type="nucleotide sequence ID" value="NZ_CP165734.1"/>
</dbReference>
<dbReference type="Gene3D" id="1.10.260.40">
    <property type="entry name" value="lambda repressor-like DNA-binding domains"/>
    <property type="match status" value="1"/>
</dbReference>
<evidence type="ECO:0000313" key="3">
    <source>
        <dbReference type="EMBL" id="XDV58262.1"/>
    </source>
</evidence>
<gene>
    <name evidence="3" type="ORF">AB8Z38_01570</name>
</gene>
<dbReference type="InterPro" id="IPR001387">
    <property type="entry name" value="Cro/C1-type_HTH"/>
</dbReference>
<dbReference type="SUPFAM" id="SSF47413">
    <property type="entry name" value="lambda repressor-like DNA-binding domains"/>
    <property type="match status" value="1"/>
</dbReference>
<feature type="region of interest" description="Disordered" evidence="1">
    <location>
        <begin position="49"/>
        <end position="72"/>
    </location>
</feature>
<accession>A0AB39XKM1</accession>
<dbReference type="GO" id="GO:0003677">
    <property type="term" value="F:DNA binding"/>
    <property type="evidence" value="ECO:0007669"/>
    <property type="project" value="InterPro"/>
</dbReference>
<dbReference type="PROSITE" id="PS50943">
    <property type="entry name" value="HTH_CROC1"/>
    <property type="match status" value="1"/>
</dbReference>
<dbReference type="InterPro" id="IPR010982">
    <property type="entry name" value="Lambda_DNA-bd_dom_sf"/>
</dbReference>
<dbReference type="Pfam" id="PF01381">
    <property type="entry name" value="HTH_3"/>
    <property type="match status" value="1"/>
</dbReference>
<evidence type="ECO:0000259" key="2">
    <source>
        <dbReference type="PROSITE" id="PS50943"/>
    </source>
</evidence>
<evidence type="ECO:0000256" key="1">
    <source>
        <dbReference type="SAM" id="MobiDB-lite"/>
    </source>
</evidence>
<proteinExistence type="predicted"/>
<reference evidence="3" key="1">
    <citation type="submission" date="2024-08" db="EMBL/GenBank/DDBJ databases">
        <authorList>
            <person name="Chaddad Z."/>
            <person name="Lamrabet M."/>
            <person name="Bouhnik O."/>
            <person name="Alami S."/>
            <person name="Wipf D."/>
            <person name="Courty P.E."/>
            <person name="Missbah El Idrissi M."/>
        </authorList>
    </citation>
    <scope>NUCLEOTIDE SEQUENCE</scope>
    <source>
        <strain evidence="3">LLZ17</strain>
    </source>
</reference>
<dbReference type="EMBL" id="CP165734">
    <property type="protein sequence ID" value="XDV58262.1"/>
    <property type="molecule type" value="Genomic_DNA"/>
</dbReference>